<dbReference type="InterPro" id="IPR036390">
    <property type="entry name" value="WH_DNA-bd_sf"/>
</dbReference>
<dbReference type="InterPro" id="IPR015424">
    <property type="entry name" value="PyrdxlP-dep_Trfase"/>
</dbReference>
<evidence type="ECO:0000256" key="3">
    <source>
        <dbReference type="ARBA" id="ARBA00023015"/>
    </source>
</evidence>
<dbReference type="GO" id="GO:0030170">
    <property type="term" value="F:pyridoxal phosphate binding"/>
    <property type="evidence" value="ECO:0007669"/>
    <property type="project" value="InterPro"/>
</dbReference>
<evidence type="ECO:0000259" key="6">
    <source>
        <dbReference type="PROSITE" id="PS50949"/>
    </source>
</evidence>
<dbReference type="Proteomes" id="UP000095039">
    <property type="component" value="Unassembled WGS sequence"/>
</dbReference>
<dbReference type="AlphaFoldDB" id="A0A1E5CF31"/>
<dbReference type="CDD" id="cd07377">
    <property type="entry name" value="WHTH_GntR"/>
    <property type="match status" value="1"/>
</dbReference>
<reference evidence="7 8" key="1">
    <citation type="journal article" date="2012" name="Science">
        <title>Ecological populations of bacteria act as socially cohesive units of antibiotic production and resistance.</title>
        <authorList>
            <person name="Cordero O.X."/>
            <person name="Wildschutte H."/>
            <person name="Kirkup B."/>
            <person name="Proehl S."/>
            <person name="Ngo L."/>
            <person name="Hussain F."/>
            <person name="Le Roux F."/>
            <person name="Mincer T."/>
            <person name="Polz M.F."/>
        </authorList>
    </citation>
    <scope>NUCLEOTIDE SEQUENCE [LARGE SCALE GENOMIC DNA]</scope>
    <source>
        <strain evidence="7 8">FF-454</strain>
    </source>
</reference>
<keyword evidence="2" id="KW-0663">Pyridoxal phosphate</keyword>
<sequence>MAISKAIMDQISLGVLLPGSKLPPHRELADQLAVSVQTVSNAYAHAEKQGAVEAWVGSGTFVRSFAQGKESEFLLTQDVKNEQSVSDVIDMSIAHPVYTNQITQLFNETLMDIAKHGDTAHLLNSARPVAGLRRHIDAAVHYLAQQKLNAEAECVLLTNGACHGLVLALGTAISSGDTVACERLVDHGLIARSKIFNFKLCGIDMDEQGIIPEALDRICKQREIKALACTPSMSNPTSAHMGMERRMAIAEVVQRHNLMLIEDDVYGALEPNRLPPISSLIPEQSFYVTSLTKTVAPGLRVGYLVVPRHLKQHAVGRLAATSWMATPLPFEIASHWIINGSVERIEAFQRQEFAARQRLAANCLSGMHFEAHPYGQHVWLTLPSEWQADNLLVAARQAGVQLTGFQPFTLDNDIRRNHVRISLGGEASRYRIKRGLQIVSDLVKSEPPPPHFLL</sequence>
<comment type="similarity">
    <text evidence="1">In the C-terminal section; belongs to the class-I pyridoxal-phosphate-dependent aminotransferase family.</text>
</comment>
<keyword evidence="8" id="KW-1185">Reference proteome</keyword>
<gene>
    <name evidence="7" type="ORF">A1OK_18200</name>
</gene>
<name>A0A1E5CF31_9GAMM</name>
<dbReference type="GO" id="GO:0003677">
    <property type="term" value="F:DNA binding"/>
    <property type="evidence" value="ECO:0007669"/>
    <property type="project" value="UniProtKB-KW"/>
</dbReference>
<evidence type="ECO:0000313" key="8">
    <source>
        <dbReference type="Proteomes" id="UP000095039"/>
    </source>
</evidence>
<dbReference type="PANTHER" id="PTHR46577:SF1">
    <property type="entry name" value="HTH-TYPE TRANSCRIPTIONAL REGULATORY PROTEIN GABR"/>
    <property type="match status" value="1"/>
</dbReference>
<dbReference type="PANTHER" id="PTHR46577">
    <property type="entry name" value="HTH-TYPE TRANSCRIPTIONAL REGULATORY PROTEIN GABR"/>
    <property type="match status" value="1"/>
</dbReference>
<evidence type="ECO:0000256" key="1">
    <source>
        <dbReference type="ARBA" id="ARBA00005384"/>
    </source>
</evidence>
<evidence type="ECO:0000256" key="5">
    <source>
        <dbReference type="ARBA" id="ARBA00023163"/>
    </source>
</evidence>
<dbReference type="InterPro" id="IPR051446">
    <property type="entry name" value="HTH_trans_reg/aminotransferase"/>
</dbReference>
<dbReference type="GO" id="GO:0003700">
    <property type="term" value="F:DNA-binding transcription factor activity"/>
    <property type="evidence" value="ECO:0007669"/>
    <property type="project" value="InterPro"/>
</dbReference>
<proteinExistence type="inferred from homology"/>
<dbReference type="PROSITE" id="PS50949">
    <property type="entry name" value="HTH_GNTR"/>
    <property type="match status" value="1"/>
</dbReference>
<dbReference type="InterPro" id="IPR036388">
    <property type="entry name" value="WH-like_DNA-bd_sf"/>
</dbReference>
<keyword evidence="5" id="KW-0804">Transcription</keyword>
<dbReference type="Gene3D" id="1.10.10.10">
    <property type="entry name" value="Winged helix-like DNA-binding domain superfamily/Winged helix DNA-binding domain"/>
    <property type="match status" value="1"/>
</dbReference>
<dbReference type="EMBL" id="AJWN02000010">
    <property type="protein sequence ID" value="OEE64118.1"/>
    <property type="molecule type" value="Genomic_DNA"/>
</dbReference>
<dbReference type="SUPFAM" id="SSF46785">
    <property type="entry name" value="Winged helix' DNA-binding domain"/>
    <property type="match status" value="1"/>
</dbReference>
<dbReference type="InterPro" id="IPR004839">
    <property type="entry name" value="Aminotransferase_I/II_large"/>
</dbReference>
<dbReference type="InterPro" id="IPR015421">
    <property type="entry name" value="PyrdxlP-dep_Trfase_major"/>
</dbReference>
<evidence type="ECO:0000256" key="2">
    <source>
        <dbReference type="ARBA" id="ARBA00022898"/>
    </source>
</evidence>
<evidence type="ECO:0000313" key="7">
    <source>
        <dbReference type="EMBL" id="OEE64118.1"/>
    </source>
</evidence>
<dbReference type="Gene3D" id="3.40.640.10">
    <property type="entry name" value="Type I PLP-dependent aspartate aminotransferase-like (Major domain)"/>
    <property type="match status" value="1"/>
</dbReference>
<keyword evidence="4" id="KW-0238">DNA-binding</keyword>
<dbReference type="SUPFAM" id="SSF53383">
    <property type="entry name" value="PLP-dependent transferases"/>
    <property type="match status" value="1"/>
</dbReference>
<dbReference type="Pfam" id="PF00392">
    <property type="entry name" value="GntR"/>
    <property type="match status" value="1"/>
</dbReference>
<keyword evidence="3" id="KW-0805">Transcription regulation</keyword>
<protein>
    <submittedName>
        <fullName evidence="7">GntR family transcriptional regulator</fullName>
    </submittedName>
</protein>
<accession>A0A1E5CF31</accession>
<organism evidence="7 8">
    <name type="scientific">Enterovibrio norvegicus FF-454</name>
    <dbReference type="NCBI Taxonomy" id="1185651"/>
    <lineage>
        <taxon>Bacteria</taxon>
        <taxon>Pseudomonadati</taxon>
        <taxon>Pseudomonadota</taxon>
        <taxon>Gammaproteobacteria</taxon>
        <taxon>Vibrionales</taxon>
        <taxon>Vibrionaceae</taxon>
        <taxon>Enterovibrio</taxon>
    </lineage>
</organism>
<dbReference type="Pfam" id="PF00155">
    <property type="entry name" value="Aminotran_1_2"/>
    <property type="match status" value="1"/>
</dbReference>
<evidence type="ECO:0000256" key="4">
    <source>
        <dbReference type="ARBA" id="ARBA00023125"/>
    </source>
</evidence>
<dbReference type="CDD" id="cd00609">
    <property type="entry name" value="AAT_like"/>
    <property type="match status" value="1"/>
</dbReference>
<comment type="caution">
    <text evidence="7">The sequence shown here is derived from an EMBL/GenBank/DDBJ whole genome shotgun (WGS) entry which is preliminary data.</text>
</comment>
<dbReference type="SMART" id="SM00345">
    <property type="entry name" value="HTH_GNTR"/>
    <property type="match status" value="1"/>
</dbReference>
<dbReference type="InterPro" id="IPR000524">
    <property type="entry name" value="Tscrpt_reg_HTH_GntR"/>
</dbReference>
<feature type="domain" description="HTH gntR-type" evidence="6">
    <location>
        <begin position="1"/>
        <end position="65"/>
    </location>
</feature>